<evidence type="ECO:0000313" key="3">
    <source>
        <dbReference type="Proteomes" id="UP000324241"/>
    </source>
</evidence>
<dbReference type="VEuPathDB" id="FungiDB:EYZ11_006444"/>
<gene>
    <name evidence="2" type="ORF">ATNIH1004_010975</name>
</gene>
<dbReference type="Gene3D" id="3.30.710.10">
    <property type="entry name" value="Potassium Channel Kv1.1, Chain A"/>
    <property type="match status" value="1"/>
</dbReference>
<reference evidence="2 3" key="1">
    <citation type="submission" date="2019-08" db="EMBL/GenBank/DDBJ databases">
        <title>The genome sequence of a newly discovered highly antifungal drug resistant Aspergillus species, Aspergillus tanneri NIH 1004.</title>
        <authorList>
            <person name="Mounaud S."/>
            <person name="Singh I."/>
            <person name="Joardar V."/>
            <person name="Pakala S."/>
            <person name="Pakala S."/>
            <person name="Venepally P."/>
            <person name="Chung J.K."/>
            <person name="Losada L."/>
            <person name="Nierman W.C."/>
        </authorList>
    </citation>
    <scope>NUCLEOTIDE SEQUENCE [LARGE SCALE GENOMIC DNA]</scope>
    <source>
        <strain evidence="2 3">NIH1004</strain>
    </source>
</reference>
<feature type="region of interest" description="Disordered" evidence="1">
    <location>
        <begin position="30"/>
        <end position="74"/>
    </location>
</feature>
<comment type="caution">
    <text evidence="2">The sequence shown here is derived from an EMBL/GenBank/DDBJ whole genome shotgun (WGS) entry which is preliminary data.</text>
</comment>
<dbReference type="Proteomes" id="UP000324241">
    <property type="component" value="Unassembled WGS sequence"/>
</dbReference>
<dbReference type="GeneID" id="54333676"/>
<evidence type="ECO:0000256" key="1">
    <source>
        <dbReference type="SAM" id="MobiDB-lite"/>
    </source>
</evidence>
<dbReference type="RefSeq" id="XP_033421397.1">
    <property type="nucleotide sequence ID" value="XM_033575542.1"/>
</dbReference>
<organism evidence="2 3">
    <name type="scientific">Aspergillus tanneri</name>
    <dbReference type="NCBI Taxonomy" id="1220188"/>
    <lineage>
        <taxon>Eukaryota</taxon>
        <taxon>Fungi</taxon>
        <taxon>Dikarya</taxon>
        <taxon>Ascomycota</taxon>
        <taxon>Pezizomycotina</taxon>
        <taxon>Eurotiomycetes</taxon>
        <taxon>Eurotiomycetidae</taxon>
        <taxon>Eurotiales</taxon>
        <taxon>Aspergillaceae</taxon>
        <taxon>Aspergillus</taxon>
        <taxon>Aspergillus subgen. Circumdati</taxon>
    </lineage>
</organism>
<protein>
    <recommendedName>
        <fullName evidence="4">BTB domain-containing protein</fullName>
    </recommendedName>
</protein>
<dbReference type="AlphaFoldDB" id="A0A5M9M4U6"/>
<evidence type="ECO:0008006" key="4">
    <source>
        <dbReference type="Google" id="ProtNLM"/>
    </source>
</evidence>
<dbReference type="EMBL" id="QUQM01000008">
    <property type="protein sequence ID" value="KAA8642035.1"/>
    <property type="molecule type" value="Genomic_DNA"/>
</dbReference>
<evidence type="ECO:0000313" key="2">
    <source>
        <dbReference type="EMBL" id="KAA8642035.1"/>
    </source>
</evidence>
<name>A0A5M9M4U6_9EURO</name>
<feature type="compositionally biased region" description="Polar residues" evidence="1">
    <location>
        <begin position="47"/>
        <end position="57"/>
    </location>
</feature>
<proteinExistence type="predicted"/>
<sequence>MSKAISEPTHVIDPDGVVTIILQNPDAPFAVWDDENKEPTGHKGNEASVTSQANGTSERVAKEGSNSDNADADEIYNSAKDKEIRYRVSAKHLMVASPVFKKSLTCGWKETDTLQSKGSVEIQVEKWDSEALLILLNVLHCRQREIPRKVSLELLAKISVIVDYYQCIESIEL</sequence>
<dbReference type="OrthoDB" id="5326346at2759"/>
<dbReference type="InterPro" id="IPR011333">
    <property type="entry name" value="SKP1/BTB/POZ_sf"/>
</dbReference>
<accession>A0A5M9M4U6</accession>